<accession>A0ABN7T6I0</accession>
<feature type="coiled-coil region" evidence="1">
    <location>
        <begin position="99"/>
        <end position="126"/>
    </location>
</feature>
<evidence type="ECO:0000256" key="1">
    <source>
        <dbReference type="SAM" id="Coils"/>
    </source>
</evidence>
<evidence type="ECO:0000313" key="2">
    <source>
        <dbReference type="EMBL" id="CAG5113094.1"/>
    </source>
</evidence>
<gene>
    <name evidence="2" type="ORF">OKIOD_LOCUS16002</name>
</gene>
<keyword evidence="1" id="KW-0175">Coiled coil</keyword>
<proteinExistence type="predicted"/>
<dbReference type="EMBL" id="OU015567">
    <property type="protein sequence ID" value="CAG5113094.1"/>
    <property type="molecule type" value="Genomic_DNA"/>
</dbReference>
<evidence type="ECO:0000313" key="3">
    <source>
        <dbReference type="Proteomes" id="UP001158576"/>
    </source>
</evidence>
<dbReference type="Proteomes" id="UP001158576">
    <property type="component" value="Chromosome 2"/>
</dbReference>
<name>A0ABN7T6I0_OIKDI</name>
<keyword evidence="3" id="KW-1185">Reference proteome</keyword>
<reference evidence="2 3" key="1">
    <citation type="submission" date="2021-04" db="EMBL/GenBank/DDBJ databases">
        <authorList>
            <person name="Bliznina A."/>
        </authorList>
    </citation>
    <scope>NUCLEOTIDE SEQUENCE [LARGE SCALE GENOMIC DNA]</scope>
</reference>
<organism evidence="2 3">
    <name type="scientific">Oikopleura dioica</name>
    <name type="common">Tunicate</name>
    <dbReference type="NCBI Taxonomy" id="34765"/>
    <lineage>
        <taxon>Eukaryota</taxon>
        <taxon>Metazoa</taxon>
        <taxon>Chordata</taxon>
        <taxon>Tunicata</taxon>
        <taxon>Appendicularia</taxon>
        <taxon>Copelata</taxon>
        <taxon>Oikopleuridae</taxon>
        <taxon>Oikopleura</taxon>
    </lineage>
</organism>
<protein>
    <submittedName>
        <fullName evidence="2">Oidioi.mRNA.OKI2018_I69.chr2.g7237.t1.cds</fullName>
    </submittedName>
</protein>
<sequence>MDRRTGFNERRKANSREFDCLRKAAHKEIGKVQHKIQKINKKYKELDEEHSMTILKHTNSRNSMKDYAKDLSKIEFPREDEKEKMDKLIRKTKHYEDILDFQEKQKADLVKKMTDLTEVLREENKKIL</sequence>